<gene>
    <name evidence="3" type="ORF">SAMN02910451_01323</name>
</gene>
<dbReference type="GO" id="GO:0016787">
    <property type="term" value="F:hydrolase activity"/>
    <property type="evidence" value="ECO:0007669"/>
    <property type="project" value="UniProtKB-KW"/>
</dbReference>
<reference evidence="4" key="1">
    <citation type="submission" date="2016-10" db="EMBL/GenBank/DDBJ databases">
        <authorList>
            <person name="Varghese N."/>
            <person name="Submissions S."/>
        </authorList>
    </citation>
    <scope>NUCLEOTIDE SEQUENCE [LARGE SCALE GENOMIC DNA]</scope>
    <source>
        <strain evidence="4">XBD2006</strain>
    </source>
</reference>
<dbReference type="Pfam" id="PF17829">
    <property type="entry name" value="GH115_C"/>
    <property type="match status" value="1"/>
</dbReference>
<name>A0A1G5D105_9FIRM</name>
<dbReference type="Proteomes" id="UP000183047">
    <property type="component" value="Unassembled WGS sequence"/>
</dbReference>
<dbReference type="PANTHER" id="PTHR37842:SF2">
    <property type="entry name" value="GYLCOSYL HYDROLASE 115 C-TERMINAL DOMAIN-CONTAINING PROTEIN"/>
    <property type="match status" value="1"/>
</dbReference>
<dbReference type="InterPro" id="IPR042301">
    <property type="entry name" value="GH115_sf"/>
</dbReference>
<dbReference type="InterPro" id="IPR029018">
    <property type="entry name" value="Hex-like_dom2"/>
</dbReference>
<evidence type="ECO:0000313" key="3">
    <source>
        <dbReference type="EMBL" id="SCY08191.1"/>
    </source>
</evidence>
<keyword evidence="4" id="KW-1185">Reference proteome</keyword>
<dbReference type="Pfam" id="PF15979">
    <property type="entry name" value="Glyco_hydro_115"/>
    <property type="match status" value="1"/>
</dbReference>
<dbReference type="RefSeq" id="WP_074461979.1">
    <property type="nucleotide sequence ID" value="NZ_FMUR01000007.1"/>
</dbReference>
<proteinExistence type="predicted"/>
<feature type="domain" description="Gylcosyl hydrolase 115 C-terminal" evidence="2">
    <location>
        <begin position="801"/>
        <end position="969"/>
    </location>
</feature>
<sequence length="973" mass="109870">MDFVISKAKIEKGENAIICDKDALSGIKKIAAKLSGDMEAVFGSAPKLLEERTADSPIYVGIVGDALIAELGVDTTDIEGKREVYKIEVIEDALVITGSDKRGAIYGMFKLSEMLGVSPFIDWLDVKPAGMTEFSIPSDYCMISKEPSVKFRGFFINDEWPAFGNFCNKRFGGFNAKVYEHVFELLLRLKGNYLWPAMWSAIFPDDGPGLDNAILADELGVIMGMSHHEPCLRQGEEYKYLRGKDSIYGDAWNFLTNEEGITRFWEDGLKRSGKFENVITVGMRGEADTAIMGEEATLKDNIDLLRKVLATQNRLIKENLNENLDEVPRMLALYKEVEPYFYGDENTKGLMDDPELEGVTLMLCDDNHGNLRTVPTEEMRNHKGGYGMYYHFDYHGLPVSFEWFNTSHLSKVWEQMTTAYDFGIRDLWIVNVGDIFSNEYPLGYFLDLAYDFDRFGTSNPDSAKEYTKLIVESNFKGKLAASDMKKCEELLEGYTRITSSRRTEAMNDKVYAPFAYNEAFDTLAETEKLMADADALLNKLEGNTRFVFYELIWLPLTANLNVQRMWLLTTLNHGFAEQGSTYAMTLGKKIDECIAYDRKIVDELHTIEDGKWYGMGLSEHIGFNDWCEEGCKYPVVHTFEPANKERLIVSVKGSDFYTEGKFWTGHVGAVDAFLNPSNDEAELILSTAGRVDCSYKVENPNPFFEISEEEGVVKPYTLKALKIRLDREKYEKTNVTPEICIHCSDGNVVIKLPVNTTADIGCGEKADGTFYWLGKTLDMNEKMIDAPLHKRTWPGKLGLMNYISIDAANYTDKTDSAKGGFKVIEDYSRGLDAVKAYPQDIIFGTDEKDCPKLTYKVKVPSEGDYKVKLYVNPSNPYSRDNVIFFGIGANGEKMQKINMIESDFAVGDGNPYWSLVVTENKRVVEVCLKLKAGINEINVYAVDPNFVVQKLVINKAGEELLPSYLGPKETFRF</sequence>
<dbReference type="Gene3D" id="1.20.58.2150">
    <property type="match status" value="1"/>
</dbReference>
<dbReference type="InterPro" id="IPR031924">
    <property type="entry name" value="GH115"/>
</dbReference>
<dbReference type="Gene3D" id="3.30.379.10">
    <property type="entry name" value="Chitobiase/beta-hexosaminidase domain 2-like"/>
    <property type="match status" value="1"/>
</dbReference>
<dbReference type="OrthoDB" id="8727830at2"/>
<evidence type="ECO:0000259" key="2">
    <source>
        <dbReference type="Pfam" id="PF17829"/>
    </source>
</evidence>
<dbReference type="InterPro" id="IPR041437">
    <property type="entry name" value="GH115_C"/>
</dbReference>
<accession>A0A1G5D105</accession>
<evidence type="ECO:0000313" key="4">
    <source>
        <dbReference type="Proteomes" id="UP000183047"/>
    </source>
</evidence>
<dbReference type="PANTHER" id="PTHR37842">
    <property type="match status" value="1"/>
</dbReference>
<dbReference type="Gene3D" id="2.60.120.1620">
    <property type="match status" value="1"/>
</dbReference>
<dbReference type="Gene3D" id="3.20.20.520">
    <property type="entry name" value="Glycosyl hydrolase family 115"/>
    <property type="match status" value="1"/>
</dbReference>
<dbReference type="SUPFAM" id="SSF55545">
    <property type="entry name" value="beta-N-acetylhexosaminidase-like domain"/>
    <property type="match status" value="1"/>
</dbReference>
<protein>
    <submittedName>
        <fullName evidence="3">Glycosyl hydrolase family 67 N-terminus</fullName>
    </submittedName>
</protein>
<dbReference type="GO" id="GO:0005975">
    <property type="term" value="P:carbohydrate metabolic process"/>
    <property type="evidence" value="ECO:0007669"/>
    <property type="project" value="UniProtKB-ARBA"/>
</dbReference>
<dbReference type="EMBL" id="FMUR01000007">
    <property type="protein sequence ID" value="SCY08191.1"/>
    <property type="molecule type" value="Genomic_DNA"/>
</dbReference>
<organism evidence="3 4">
    <name type="scientific">Butyrivibrio hungatei</name>
    <dbReference type="NCBI Taxonomy" id="185008"/>
    <lineage>
        <taxon>Bacteria</taxon>
        <taxon>Bacillati</taxon>
        <taxon>Bacillota</taxon>
        <taxon>Clostridia</taxon>
        <taxon>Lachnospirales</taxon>
        <taxon>Lachnospiraceae</taxon>
        <taxon>Butyrivibrio</taxon>
    </lineage>
</organism>
<evidence type="ECO:0000256" key="1">
    <source>
        <dbReference type="ARBA" id="ARBA00022801"/>
    </source>
</evidence>
<dbReference type="AlphaFoldDB" id="A0A1G5D105"/>
<keyword evidence="1 3" id="KW-0378">Hydrolase</keyword>